<proteinExistence type="inferred from homology"/>
<dbReference type="SUPFAM" id="SSF49785">
    <property type="entry name" value="Galactose-binding domain-like"/>
    <property type="match status" value="3"/>
</dbReference>
<organism evidence="7 8">
    <name type="scientific">Turnera subulata</name>
    <dbReference type="NCBI Taxonomy" id="218843"/>
    <lineage>
        <taxon>Eukaryota</taxon>
        <taxon>Viridiplantae</taxon>
        <taxon>Streptophyta</taxon>
        <taxon>Embryophyta</taxon>
        <taxon>Tracheophyta</taxon>
        <taxon>Spermatophyta</taxon>
        <taxon>Magnoliopsida</taxon>
        <taxon>eudicotyledons</taxon>
        <taxon>Gunneridae</taxon>
        <taxon>Pentapetalae</taxon>
        <taxon>rosids</taxon>
        <taxon>fabids</taxon>
        <taxon>Malpighiales</taxon>
        <taxon>Passifloraceae</taxon>
        <taxon>Turnera</taxon>
    </lineage>
</organism>
<dbReference type="InterPro" id="IPR003305">
    <property type="entry name" value="CenC_carb-bd"/>
</dbReference>
<keyword evidence="3" id="KW-0378">Hydrolase</keyword>
<reference evidence="7" key="2">
    <citation type="journal article" date="2023" name="Plants (Basel)">
        <title>Annotation of the Turnera subulata (Passifloraceae) Draft Genome Reveals the S-Locus Evolved after the Divergence of Turneroideae from Passifloroideae in a Stepwise Manner.</title>
        <authorList>
            <person name="Henning P.M."/>
            <person name="Roalson E.H."/>
            <person name="Mir W."/>
            <person name="McCubbin A.G."/>
            <person name="Shore J.S."/>
        </authorList>
    </citation>
    <scope>NUCLEOTIDE SEQUENCE</scope>
    <source>
        <strain evidence="7">F60SS</strain>
    </source>
</reference>
<evidence type="ECO:0000313" key="7">
    <source>
        <dbReference type="EMBL" id="KAJ4831565.1"/>
    </source>
</evidence>
<dbReference type="EMBL" id="JAKUCV010005335">
    <property type="protein sequence ID" value="KAJ4831565.1"/>
    <property type="molecule type" value="Genomic_DNA"/>
</dbReference>
<keyword evidence="2" id="KW-0677">Repeat</keyword>
<gene>
    <name evidence="7" type="ORF">Tsubulata_029499</name>
</gene>
<keyword evidence="8" id="KW-1185">Reference proteome</keyword>
<dbReference type="InterPro" id="IPR017853">
    <property type="entry name" value="GH"/>
</dbReference>
<dbReference type="GO" id="GO:0000272">
    <property type="term" value="P:polysaccharide catabolic process"/>
    <property type="evidence" value="ECO:0007669"/>
    <property type="project" value="UniProtKB-KW"/>
</dbReference>
<accession>A0A9Q0FHH6</accession>
<reference evidence="7" key="1">
    <citation type="submission" date="2022-02" db="EMBL/GenBank/DDBJ databases">
        <authorList>
            <person name="Henning P.M."/>
            <person name="McCubbin A.G."/>
            <person name="Shore J.S."/>
        </authorList>
    </citation>
    <scope>NUCLEOTIDE SEQUENCE</scope>
    <source>
        <strain evidence="7">F60SS</strain>
        <tissue evidence="7">Leaves</tissue>
    </source>
</reference>
<dbReference type="Gene3D" id="2.60.120.260">
    <property type="entry name" value="Galactose-binding domain-like"/>
    <property type="match status" value="3"/>
</dbReference>
<dbReference type="PROSITE" id="PS51760">
    <property type="entry name" value="GH10_2"/>
    <property type="match status" value="3"/>
</dbReference>
<feature type="domain" description="GH10" evidence="6">
    <location>
        <begin position="1251"/>
        <end position="1549"/>
    </location>
</feature>
<dbReference type="Pfam" id="PF02018">
    <property type="entry name" value="CBM_4_9"/>
    <property type="match status" value="2"/>
</dbReference>
<dbReference type="SUPFAM" id="SSF51445">
    <property type="entry name" value="(Trans)glycosidases"/>
    <property type="match status" value="3"/>
</dbReference>
<feature type="domain" description="GH10" evidence="6">
    <location>
        <begin position="731"/>
        <end position="1022"/>
    </location>
</feature>
<dbReference type="InterPro" id="IPR044846">
    <property type="entry name" value="GH10"/>
</dbReference>
<protein>
    <recommendedName>
        <fullName evidence="6">GH10 domain-containing protein</fullName>
    </recommendedName>
</protein>
<dbReference type="PANTHER" id="PTHR31490">
    <property type="entry name" value="GLYCOSYL HYDROLASE"/>
    <property type="match status" value="1"/>
</dbReference>
<keyword evidence="5" id="KW-0624">Polysaccharide degradation</keyword>
<evidence type="ECO:0000256" key="5">
    <source>
        <dbReference type="ARBA" id="ARBA00023326"/>
    </source>
</evidence>
<feature type="domain" description="GH10" evidence="6">
    <location>
        <begin position="185"/>
        <end position="478"/>
    </location>
</feature>
<dbReference type="GO" id="GO:0031176">
    <property type="term" value="F:endo-1,4-beta-xylanase activity"/>
    <property type="evidence" value="ECO:0007669"/>
    <property type="project" value="UniProtKB-ARBA"/>
</dbReference>
<dbReference type="OrthoDB" id="3055998at2759"/>
<evidence type="ECO:0000256" key="1">
    <source>
        <dbReference type="ARBA" id="ARBA00007495"/>
    </source>
</evidence>
<evidence type="ECO:0000256" key="2">
    <source>
        <dbReference type="ARBA" id="ARBA00022737"/>
    </source>
</evidence>
<dbReference type="Pfam" id="PF00331">
    <property type="entry name" value="Glyco_hydro_10"/>
    <property type="match status" value="3"/>
</dbReference>
<dbReference type="PANTHER" id="PTHR31490:SF2">
    <property type="entry name" value="GLYCOSYL HYDROLASE FAMILY 10 PROTEIN"/>
    <property type="match status" value="1"/>
</dbReference>
<evidence type="ECO:0000259" key="6">
    <source>
        <dbReference type="PROSITE" id="PS51760"/>
    </source>
</evidence>
<sequence>CLEKPLKPQYHGGIIVNPELDEGMKGWSTFGDAKIEHREAGGNKFIVAHTRNQPFDSISQKLYLKKNLLYTFSAWLQVSEGSVPVTAVLKTASGCKYAGALIAKSNCWSMLKGGLSVDVSGPAELYFESNNTSVEIWVDSISLQPFTSKQWKSHQAQSIEKTRKSKVRLQAVDQQGHPLSNATISFTQKKLSFPFGCATNKNILTNTAYQNWFTSRFTVTTFANEMKWYSTEYARGKEDYSVPDAMLSLAQQHGISVRGHNVLWDDPYYQPGWVKSLSPQDLNAAALARTNSVVTRYKSLLIAWDVVNENLHFNFFESKVGPNASAAYYNAAGKADPNTPLFMNEYNTIEDSRDGTSSAANYLQKLKDIQAYPGNGNFRFGIGLESHFGGNGAPNLAYMRSTIDALAATNLPIWLTEVDVKGNNQAQYLEQILREAHSHPKVSGIVIWFAWSPGECGTMCLIDSNLRNLPTGDVVDKLLREWGGMLHHPFVGATDADGFFEGSLSHGDYDVEITHSGGLKYTFTSSLKVDSPPEASQRTNLLLQATCLEKPLKPQYNGGIIVNPELDEGMKGWSTLGDAKIEHREAGGNKFIVAHTRNQAFDGISQKLYLKKNLIYTFSAWLQVSEGSVPVTATFKTASGYKHAGAVIAESNCWSMLKGGASVDASGPVELYFQSNNTSVEIWVDSISLQPFTRKQWRSHQVQSIEKSRKSRVRIQAVDQQGHPLSNATISFRQKKLSFPFGCAINKNILTNTAYQNWFTSRFTVTVFENEMKWYSTEYARGKVDYSVPDAMLSFAQQHGISVRGHNVLWDDPRYQPGWVKSLSPQDLNAAALARTNSVVTRYKSKLIAWDVVNENLHSNFFESKEGPNASAAYYNAAGKADPTTPLFMNEFNTIEDKRDGAVSAAKYLQKLREIQGYPGNGNFRFGIGLESHFTGAPDLAYMRSTIDALAAANLPIWLTEVDVQGNNQAQYLEQILREAHSHPKVSGIVLWSAWSPGGCYRMCLTDNNFRNLPTGDVVDKLLREWGGMRPFVDTTDADGFFEGSLSDGEYDVEISHSGAQNYTFPSSLMCLPEPHAAQYGGLIGDPEFTHSIGGCPVTGQGAAGEGISKNGNRHIFAHNRRRSLYSIPQKVQLKEGNHYAFSAWLRVKEGSASVAVVFRMPDDELIRGGKVLAREGCWSLLKGGLFANKTSPVDVLFESRNTNSEIWVDNVSLQPFTMEQWRSTQDDSINKERKSMVRIQVTYANGTTMEGATVSIKQTKSGFPFGCGMNHNIINNKDYQNWFASRFKYTTFTNEMKWYSTEKVQGQEDYTVADAMVRFCKENGISIRGHNIFWDDPKYQPEWVKNLSSYELERAAAKRIESVVSRYSGQLIAWDVMNENLHFKFFEERLGKNASAKYFSWAHQIDPKPILFMNEYNTIEYSNDEVSSPINYKEKLEEILSYPGNQEISVGIGVQGHFGSGHPNLAYMRASLDILGSTGLPVWLTEVDVGKDPNQAMHLEQILREGYSHPAVKGIIMFAGPIEAGFNVTTLADMDFKNTAAGDVVDKLIDEWQSHSTQIKAHDEAESLEVSLFQGDYVITAMDPVSHSSTTLSYKVIKDSTVHIPVGA</sequence>
<name>A0A9Q0FHH6_9ROSI</name>
<evidence type="ECO:0000313" key="8">
    <source>
        <dbReference type="Proteomes" id="UP001141552"/>
    </source>
</evidence>
<keyword evidence="4" id="KW-0119">Carbohydrate metabolism</keyword>
<dbReference type="SMART" id="SM00633">
    <property type="entry name" value="Glyco_10"/>
    <property type="match status" value="2"/>
</dbReference>
<evidence type="ECO:0000256" key="3">
    <source>
        <dbReference type="ARBA" id="ARBA00022801"/>
    </source>
</evidence>
<comment type="caution">
    <text evidence="7">The sequence shown here is derived from an EMBL/GenBank/DDBJ whole genome shotgun (WGS) entry which is preliminary data.</text>
</comment>
<dbReference type="InterPro" id="IPR008979">
    <property type="entry name" value="Galactose-bd-like_sf"/>
</dbReference>
<dbReference type="InterPro" id="IPR001000">
    <property type="entry name" value="GH10_dom"/>
</dbReference>
<feature type="non-terminal residue" evidence="7">
    <location>
        <position position="1609"/>
    </location>
</feature>
<evidence type="ECO:0000256" key="4">
    <source>
        <dbReference type="ARBA" id="ARBA00023277"/>
    </source>
</evidence>
<dbReference type="Proteomes" id="UP001141552">
    <property type="component" value="Unassembled WGS sequence"/>
</dbReference>
<comment type="similarity">
    <text evidence="1">Belongs to the glycosyl hydrolase 10 (cellulase F) family.</text>
</comment>
<dbReference type="Gene3D" id="3.20.20.80">
    <property type="entry name" value="Glycosidases"/>
    <property type="match status" value="3"/>
</dbReference>